<dbReference type="EMBL" id="JAEPLE010000006">
    <property type="protein sequence ID" value="MBO6988924.1"/>
    <property type="molecule type" value="Genomic_DNA"/>
</dbReference>
<dbReference type="Pfam" id="PF18073">
    <property type="entry name" value="Zn_ribbon_LapB"/>
    <property type="match status" value="1"/>
</dbReference>
<evidence type="ECO:0000256" key="2">
    <source>
        <dbReference type="ARBA" id="ARBA00022741"/>
    </source>
</evidence>
<evidence type="ECO:0000256" key="3">
    <source>
        <dbReference type="ARBA" id="ARBA00022763"/>
    </source>
</evidence>
<dbReference type="PANTHER" id="PTHR32472">
    <property type="entry name" value="DNA REPAIR PROTEIN RADA"/>
    <property type="match status" value="1"/>
</dbReference>
<keyword evidence="10 11" id="KW-0234">DNA repair</keyword>
<evidence type="ECO:0000256" key="5">
    <source>
        <dbReference type="ARBA" id="ARBA00022801"/>
    </source>
</evidence>
<keyword evidence="6 13" id="KW-0862">Zinc</keyword>
<keyword evidence="4 13" id="KW-0863">Zinc-finger</keyword>
<dbReference type="AlphaFoldDB" id="A0A9D9G0G9"/>
<dbReference type="SUPFAM" id="SSF52540">
    <property type="entry name" value="P-loop containing nucleoside triphosphate hydrolases"/>
    <property type="match status" value="1"/>
</dbReference>
<evidence type="ECO:0000256" key="13">
    <source>
        <dbReference type="RuleBase" id="RU003555"/>
    </source>
</evidence>
<dbReference type="InterPro" id="IPR003593">
    <property type="entry name" value="AAA+_ATPase"/>
</dbReference>
<comment type="caution">
    <text evidence="15">The sequence shown here is derived from an EMBL/GenBank/DDBJ whole genome shotgun (WGS) entry which is preliminary data.</text>
</comment>
<evidence type="ECO:0000256" key="8">
    <source>
        <dbReference type="ARBA" id="ARBA00023016"/>
    </source>
</evidence>
<dbReference type="PROSITE" id="PS50162">
    <property type="entry name" value="RECA_2"/>
    <property type="match status" value="1"/>
</dbReference>
<feature type="short sequence motif" description="RadA KNRFG motif" evidence="11">
    <location>
        <begin position="254"/>
        <end position="258"/>
    </location>
</feature>
<dbReference type="InterPro" id="IPR027417">
    <property type="entry name" value="P-loop_NTPase"/>
</dbReference>
<keyword evidence="3 11" id="KW-0227">DNA damage</keyword>
<dbReference type="GO" id="GO:0008270">
    <property type="term" value="F:zinc ion binding"/>
    <property type="evidence" value="ECO:0007669"/>
    <property type="project" value="UniProtKB-KW"/>
</dbReference>
<gene>
    <name evidence="11 15" type="primary">radA</name>
    <name evidence="15" type="ORF">JJ833_08685</name>
</gene>
<dbReference type="FunFam" id="3.40.50.300:FF:000050">
    <property type="entry name" value="DNA repair protein RadA"/>
    <property type="match status" value="1"/>
</dbReference>
<dbReference type="InterPro" id="IPR020568">
    <property type="entry name" value="Ribosomal_Su5_D2-typ_SF"/>
</dbReference>
<evidence type="ECO:0000313" key="15">
    <source>
        <dbReference type="EMBL" id="MBO6988924.1"/>
    </source>
</evidence>
<comment type="domain">
    <text evidence="11">The middle region has homology to RecA with ATPase motifs including the RadA KNRFG motif, while the C-terminus is homologous to Lon protease.</text>
</comment>
<keyword evidence="8 11" id="KW-0346">Stress response</keyword>
<protein>
    <recommendedName>
        <fullName evidence="11 12">DNA repair protein RadA</fullName>
    </recommendedName>
</protein>
<dbReference type="PRINTS" id="PR01874">
    <property type="entry name" value="DNAREPAIRADA"/>
</dbReference>
<evidence type="ECO:0000256" key="10">
    <source>
        <dbReference type="ARBA" id="ARBA00023204"/>
    </source>
</evidence>
<keyword evidence="9 11" id="KW-0238">DNA-binding</keyword>
<dbReference type="GO" id="GO:0005524">
    <property type="term" value="F:ATP binding"/>
    <property type="evidence" value="ECO:0007669"/>
    <property type="project" value="UniProtKB-UniRule"/>
</dbReference>
<evidence type="ECO:0000256" key="4">
    <source>
        <dbReference type="ARBA" id="ARBA00022771"/>
    </source>
</evidence>
<dbReference type="Gene3D" id="3.40.50.300">
    <property type="entry name" value="P-loop containing nucleotide triphosphate hydrolases"/>
    <property type="match status" value="1"/>
</dbReference>
<dbReference type="GO" id="GO:0005829">
    <property type="term" value="C:cytosol"/>
    <property type="evidence" value="ECO:0007669"/>
    <property type="project" value="TreeGrafter"/>
</dbReference>
<accession>A0A9D9G0G9</accession>
<name>A0A9D9G0G9_PROMR</name>
<evidence type="ECO:0000259" key="14">
    <source>
        <dbReference type="PROSITE" id="PS50162"/>
    </source>
</evidence>
<dbReference type="Gene3D" id="3.30.230.10">
    <property type="match status" value="1"/>
</dbReference>
<evidence type="ECO:0000256" key="11">
    <source>
        <dbReference type="HAMAP-Rule" id="MF_01498"/>
    </source>
</evidence>
<comment type="similarity">
    <text evidence="11 13">Belongs to the RecA family. RadA subfamily.</text>
</comment>
<dbReference type="GO" id="GO:0003684">
    <property type="term" value="F:damaged DNA binding"/>
    <property type="evidence" value="ECO:0007669"/>
    <property type="project" value="InterPro"/>
</dbReference>
<keyword evidence="7 11" id="KW-0067">ATP-binding</keyword>
<evidence type="ECO:0000256" key="12">
    <source>
        <dbReference type="NCBIfam" id="TIGR00416"/>
    </source>
</evidence>
<keyword evidence="2 11" id="KW-0547">Nucleotide-binding</keyword>
<reference evidence="15" key="1">
    <citation type="journal article" date="2021" name="Front. Mar. Sci.">
        <title>Genomes of Diverse Isolates of Prochlorococcus High-Light-Adapted Clade II in the Western Pacific Ocean.</title>
        <authorList>
            <person name="Yan W."/>
            <person name="Feng X."/>
            <person name="Zhang W."/>
            <person name="Nawaz M.Z."/>
            <person name="Luo T."/>
            <person name="Zhang R."/>
            <person name="Jiao N."/>
        </authorList>
    </citation>
    <scope>NUCLEOTIDE SEQUENCE</scope>
    <source>
        <strain evidence="15">XMU1424</strain>
    </source>
</reference>
<evidence type="ECO:0000256" key="1">
    <source>
        <dbReference type="ARBA" id="ARBA00022723"/>
    </source>
</evidence>
<dbReference type="InterPro" id="IPR041166">
    <property type="entry name" value="Rubredoxin_2"/>
</dbReference>
<comment type="function">
    <text evidence="13">DNA-dependent ATPase involved in processing of recombination intermediates, plays a role in repairing DNA breaks. Stimulates the branch migration of RecA-mediated strand transfer reactions, allowing the 3' invading strand to extend heteroduplex DNA faster. Binds ssDNA in the presence of ADP but not other nucleotides, has ATPase activity that is stimulated by ssDNA and various branched DNA structures, but inhibited by SSB. Does not have RecA's homology-searching function.</text>
</comment>
<dbReference type="SMART" id="SM00382">
    <property type="entry name" value="AAA"/>
    <property type="match status" value="1"/>
</dbReference>
<dbReference type="NCBIfam" id="TIGR00416">
    <property type="entry name" value="sms"/>
    <property type="match status" value="1"/>
</dbReference>
<dbReference type="PANTHER" id="PTHR32472:SF10">
    <property type="entry name" value="DNA REPAIR PROTEIN RADA-LIKE PROTEIN"/>
    <property type="match status" value="1"/>
</dbReference>
<evidence type="ECO:0000256" key="9">
    <source>
        <dbReference type="ARBA" id="ARBA00023125"/>
    </source>
</evidence>
<feature type="region of interest" description="Lon-protease-like" evidence="11">
    <location>
        <begin position="351"/>
        <end position="456"/>
    </location>
</feature>
<dbReference type="InterPro" id="IPR014721">
    <property type="entry name" value="Ribsml_uS5_D2-typ_fold_subgr"/>
</dbReference>
<sequence>MSSKLSTFICQNCGSETSQYFGRCLNCNSWNSIVEEIKSKRSKYQEIKNIKNIKNSKKSISFNEISSKKISRFTSGFREFDRVLGGGIVPGSFVLLGGEPGIGKSTIVLQSAGQISLNQKVLYITAEESLEQVKIRWERLNQKSIDLQIFAETNLSLIIEEIKRVNPSFAIIDSIQAIHNHEMESSPGSVSQVRACSSELQNLAKENNIALLIIGHVTKDGALAGPKTLEHLVDTVINFEGDNISSHRFLRSIKNRFGSTFEIGIFEMLEEGLRELKNPSSFFTNKENISGVTTTITNEGTRPLAVDIQALVNKTFYSNPRRTTTGISINRLHQILAVVEKHVGIKLSEFDCYVATGGGFEINDPSSDLGVAISILSSLKNIPPLANSSFIGELGLSGQVRKSNNLRTKIEEAVRLGIKNIVVPKIEEELNNNFQNLINIKEISNIKEAVEYSLSK</sequence>
<dbReference type="SUPFAM" id="SSF54211">
    <property type="entry name" value="Ribosomal protein S5 domain 2-like"/>
    <property type="match status" value="1"/>
</dbReference>
<comment type="function">
    <text evidence="11">Plays a role in repairing double-strand DNA breaks, probably involving stabilizing or processing branched DNA or blocked replication forks.</text>
</comment>
<proteinExistence type="inferred from homology"/>
<dbReference type="InterPro" id="IPR020588">
    <property type="entry name" value="RecA_ATP-bd"/>
</dbReference>
<dbReference type="Pfam" id="PF13541">
    <property type="entry name" value="ChlI"/>
    <property type="match status" value="1"/>
</dbReference>
<feature type="binding site" evidence="11">
    <location>
        <begin position="98"/>
        <end position="105"/>
    </location>
    <ligand>
        <name>ATP</name>
        <dbReference type="ChEBI" id="CHEBI:30616"/>
    </ligand>
</feature>
<dbReference type="Pfam" id="PF13481">
    <property type="entry name" value="AAA_25"/>
    <property type="match status" value="1"/>
</dbReference>
<dbReference type="CDD" id="cd01121">
    <property type="entry name" value="RadA_SMS_N"/>
    <property type="match status" value="1"/>
</dbReference>
<keyword evidence="5" id="KW-0378">Hydrolase</keyword>
<dbReference type="GO" id="GO:0140664">
    <property type="term" value="F:ATP-dependent DNA damage sensor activity"/>
    <property type="evidence" value="ECO:0007669"/>
    <property type="project" value="InterPro"/>
</dbReference>
<dbReference type="HAMAP" id="MF_01498">
    <property type="entry name" value="RadA_bact"/>
    <property type="match status" value="1"/>
</dbReference>
<dbReference type="InterPro" id="IPR004504">
    <property type="entry name" value="DNA_repair_RadA"/>
</dbReference>
<evidence type="ECO:0000256" key="7">
    <source>
        <dbReference type="ARBA" id="ARBA00022840"/>
    </source>
</evidence>
<feature type="domain" description="RecA family profile 1" evidence="14">
    <location>
        <begin position="69"/>
        <end position="217"/>
    </location>
</feature>
<dbReference type="GO" id="GO:0000725">
    <property type="term" value="P:recombinational repair"/>
    <property type="evidence" value="ECO:0007669"/>
    <property type="project" value="UniProtKB-UniRule"/>
</dbReference>
<keyword evidence="1 11" id="KW-0479">Metal-binding</keyword>
<dbReference type="GO" id="GO:0016787">
    <property type="term" value="F:hydrolase activity"/>
    <property type="evidence" value="ECO:0007669"/>
    <property type="project" value="UniProtKB-KW"/>
</dbReference>
<evidence type="ECO:0000256" key="6">
    <source>
        <dbReference type="ARBA" id="ARBA00022833"/>
    </source>
</evidence>
<organism evidence="15">
    <name type="scientific">Prochlorococcus marinus XMU1424</name>
    <dbReference type="NCBI Taxonomy" id="2774497"/>
    <lineage>
        <taxon>Bacteria</taxon>
        <taxon>Bacillati</taxon>
        <taxon>Cyanobacteriota</taxon>
        <taxon>Cyanophyceae</taxon>
        <taxon>Synechococcales</taxon>
        <taxon>Prochlorococcaceae</taxon>
        <taxon>Prochlorococcus</taxon>
    </lineage>
</organism>